<dbReference type="OrthoDB" id="10287137at2759"/>
<evidence type="ECO:0000313" key="5">
    <source>
        <dbReference type="RefSeq" id="XP_031571496.1"/>
    </source>
</evidence>
<keyword evidence="2" id="KW-1185">Reference proteome</keyword>
<evidence type="ECO:0000313" key="3">
    <source>
        <dbReference type="RefSeq" id="XP_031571494.1"/>
    </source>
</evidence>
<evidence type="ECO:0000313" key="4">
    <source>
        <dbReference type="RefSeq" id="XP_031571495.1"/>
    </source>
</evidence>
<evidence type="ECO:0000256" key="1">
    <source>
        <dbReference type="SAM" id="MobiDB-lite"/>
    </source>
</evidence>
<dbReference type="GeneID" id="116305673"/>
<reference evidence="3 4" key="1">
    <citation type="submission" date="2025-04" db="UniProtKB">
        <authorList>
            <consortium name="RefSeq"/>
        </authorList>
    </citation>
    <scope>IDENTIFICATION</scope>
    <source>
        <tissue evidence="3 4">Tentacle</tissue>
    </source>
</reference>
<dbReference type="AlphaFoldDB" id="A0A6P8IW03"/>
<accession>A0A6P8IW03</accession>
<dbReference type="SUPFAM" id="SSF50494">
    <property type="entry name" value="Trypsin-like serine proteases"/>
    <property type="match status" value="1"/>
</dbReference>
<feature type="region of interest" description="Disordered" evidence="1">
    <location>
        <begin position="1"/>
        <end position="25"/>
    </location>
</feature>
<proteinExistence type="predicted"/>
<name>A0A6P8IW03_ACTTE</name>
<dbReference type="RefSeq" id="XP_031571494.1">
    <property type="nucleotide sequence ID" value="XM_031715634.1"/>
</dbReference>
<dbReference type="Proteomes" id="UP000515163">
    <property type="component" value="Unplaced"/>
</dbReference>
<dbReference type="KEGG" id="aten:116305673"/>
<dbReference type="RefSeq" id="XP_031571495.1">
    <property type="nucleotide sequence ID" value="XM_031715635.1"/>
</dbReference>
<dbReference type="RefSeq" id="XP_031571496.1">
    <property type="nucleotide sequence ID" value="XM_031715636.1"/>
</dbReference>
<dbReference type="InterPro" id="IPR009003">
    <property type="entry name" value="Peptidase_S1_PA"/>
</dbReference>
<dbReference type="PANTHER" id="PTHR14389">
    <property type="entry name" value="SI:CH1073-475A24.1"/>
    <property type="match status" value="1"/>
</dbReference>
<sequence length="586" mass="65981">MASNSQASFLNTTPPRPSRNGSSQPQKMLEFRVKISENCSIMCQSNGRETIIDMVKTALAKKQIKKNVEYMMFKSSKGYFLNLGKPTGALGQDEDYECIFKDKLQEKAVDSIREYSVQEYETEWNLKSFYLKLSQNRKSQPSVGNITRIADVIQVDFVPEETLFEAIGRDNRLKVSSDDELLLRKWYLKLDDGTEVPLRNKAERCEGKYFELYKNKNPDLDLSEMILPLQKPTLISSDGIKNEDTASGIHLIPLSVTPVRPGKVGRRGEVIDQSVSYSKRTYKLCSDADLENYIKCKLRFKVQKEEDNKAEKERNTLIKKFFKGYDNVASRFKFHMNTDDLYTVSDAVGAVVAEVVDNTEVFLGTCCRIGSEYVLTSRLAVDAYYSQTGLKNVYIYFSSKSGGNRFKVIMKPLCTSNELGYAILRLSLSSQKFPRSLTSCGYCIPPQDMHVVAGNFYTLIGHHSQSNKALDVTCPIDNPGNLDSRVILSLSRRNIEHVVLNNNVPQAGDSNIACSQGMSGSPCLLMNEKLLIGLYSRGIHLQDQGDSVVEQVVLMSAIVEDVKQKIMRGVLPITLTLKDVFDIDQE</sequence>
<evidence type="ECO:0000313" key="2">
    <source>
        <dbReference type="Proteomes" id="UP000515163"/>
    </source>
</evidence>
<gene>
    <name evidence="3 4 5" type="primary">LOC116305673</name>
</gene>
<protein>
    <submittedName>
        <fullName evidence="3 4">Uncharacterized protein LOC116305673</fullName>
    </submittedName>
</protein>
<organism evidence="2 5">
    <name type="scientific">Actinia tenebrosa</name>
    <name type="common">Australian red waratah sea anemone</name>
    <dbReference type="NCBI Taxonomy" id="6105"/>
    <lineage>
        <taxon>Eukaryota</taxon>
        <taxon>Metazoa</taxon>
        <taxon>Cnidaria</taxon>
        <taxon>Anthozoa</taxon>
        <taxon>Hexacorallia</taxon>
        <taxon>Actiniaria</taxon>
        <taxon>Actiniidae</taxon>
        <taxon>Actinia</taxon>
    </lineage>
</organism>
<dbReference type="PANTHER" id="PTHR14389:SF3">
    <property type="entry name" value="PROTEIN FAM111A-LIKE"/>
    <property type="match status" value="1"/>
</dbReference>